<name>A0A9P8KBF6_AURME</name>
<accession>A0A9P8KBF6</accession>
<gene>
    <name evidence="2" type="ORF">KCV03_g429</name>
</gene>
<evidence type="ECO:0000313" key="2">
    <source>
        <dbReference type="EMBL" id="KAH0237859.1"/>
    </source>
</evidence>
<reference evidence="2" key="2">
    <citation type="submission" date="2021-08" db="EMBL/GenBank/DDBJ databases">
        <authorList>
            <person name="Gostincar C."/>
            <person name="Sun X."/>
            <person name="Song Z."/>
            <person name="Gunde-Cimerman N."/>
        </authorList>
    </citation>
    <scope>NUCLEOTIDE SEQUENCE</scope>
    <source>
        <strain evidence="2">EXF-8016</strain>
    </source>
</reference>
<feature type="region of interest" description="Disordered" evidence="1">
    <location>
        <begin position="1"/>
        <end position="44"/>
    </location>
</feature>
<dbReference type="AlphaFoldDB" id="A0A9P8KBF6"/>
<organism evidence="2 3">
    <name type="scientific">Aureobasidium melanogenum</name>
    <name type="common">Aureobasidium pullulans var. melanogenum</name>
    <dbReference type="NCBI Taxonomy" id="46634"/>
    <lineage>
        <taxon>Eukaryota</taxon>
        <taxon>Fungi</taxon>
        <taxon>Dikarya</taxon>
        <taxon>Ascomycota</taxon>
        <taxon>Pezizomycotina</taxon>
        <taxon>Dothideomycetes</taxon>
        <taxon>Dothideomycetidae</taxon>
        <taxon>Dothideales</taxon>
        <taxon>Saccotheciaceae</taxon>
        <taxon>Aureobasidium</taxon>
    </lineage>
</organism>
<feature type="non-terminal residue" evidence="2">
    <location>
        <position position="128"/>
    </location>
</feature>
<dbReference type="EMBL" id="JAHFYH010000001">
    <property type="protein sequence ID" value="KAH0237859.1"/>
    <property type="molecule type" value="Genomic_DNA"/>
</dbReference>
<proteinExistence type="predicted"/>
<reference evidence="2" key="1">
    <citation type="journal article" date="2021" name="J Fungi (Basel)">
        <title>Virulence traits and population genomics of the black yeast Aureobasidium melanogenum.</title>
        <authorList>
            <person name="Cernosa A."/>
            <person name="Sun X."/>
            <person name="Gostincar C."/>
            <person name="Fang C."/>
            <person name="Gunde-Cimerman N."/>
            <person name="Song Z."/>
        </authorList>
    </citation>
    <scope>NUCLEOTIDE SEQUENCE</scope>
    <source>
        <strain evidence="2">EXF-8016</strain>
    </source>
</reference>
<evidence type="ECO:0000313" key="3">
    <source>
        <dbReference type="Proteomes" id="UP000767238"/>
    </source>
</evidence>
<protein>
    <submittedName>
        <fullName evidence="2">Uncharacterized protein</fullName>
    </submittedName>
</protein>
<comment type="caution">
    <text evidence="2">The sequence shown here is derived from an EMBL/GenBank/DDBJ whole genome shotgun (WGS) entry which is preliminary data.</text>
</comment>
<feature type="compositionally biased region" description="Basic and acidic residues" evidence="1">
    <location>
        <begin position="16"/>
        <end position="27"/>
    </location>
</feature>
<dbReference type="Proteomes" id="UP000767238">
    <property type="component" value="Unassembled WGS sequence"/>
</dbReference>
<evidence type="ECO:0000256" key="1">
    <source>
        <dbReference type="SAM" id="MobiDB-lite"/>
    </source>
</evidence>
<sequence>MRRSNDHNHTRSTIETSKKLKTREPPKTIEPTKGLRSDFGKGTSEHQSIVLHMCARRAPYSDMKMQRGISTASAMRQDKRAGRMMWYNWRRDAFGFLSPSVSFLHSPQKWPMNVVRIPYRYHNKAPSD</sequence>